<dbReference type="STRING" id="1314751.GCA_001591425_02843"/>
<accession>A0A223KQI8</accession>
<reference evidence="1 2" key="1">
    <citation type="submission" date="2016-12" db="EMBL/GenBank/DDBJ databases">
        <title>The whole genome sequencing and assembly of Bacillus cohnii DSM 6307T strain.</title>
        <authorList>
            <person name="Lee Y.-J."/>
            <person name="Yi H."/>
            <person name="Bahn Y.-S."/>
            <person name="Kim J.F."/>
            <person name="Lee D.-W."/>
        </authorList>
    </citation>
    <scope>NUCLEOTIDE SEQUENCE [LARGE SCALE GENOMIC DNA]</scope>
    <source>
        <strain evidence="1 2">DSM 6307</strain>
    </source>
</reference>
<gene>
    <name evidence="1" type="ORF">BC6307_10795</name>
</gene>
<evidence type="ECO:0000313" key="1">
    <source>
        <dbReference type="EMBL" id="AST91729.1"/>
    </source>
</evidence>
<organism evidence="1 2">
    <name type="scientific">Sutcliffiella cohnii</name>
    <dbReference type="NCBI Taxonomy" id="33932"/>
    <lineage>
        <taxon>Bacteria</taxon>
        <taxon>Bacillati</taxon>
        <taxon>Bacillota</taxon>
        <taxon>Bacilli</taxon>
        <taxon>Bacillales</taxon>
        <taxon>Bacillaceae</taxon>
        <taxon>Sutcliffiella</taxon>
    </lineage>
</organism>
<keyword evidence="2" id="KW-1185">Reference proteome</keyword>
<dbReference type="EMBL" id="CP018866">
    <property type="protein sequence ID" value="AST91729.1"/>
    <property type="molecule type" value="Genomic_DNA"/>
</dbReference>
<sequence length="164" mass="19047">MFDPTVFDNIKVVVEGDLYDLDLDGHLQVIDRKDLIDLATMSRTFRMEVTVDQSLTAIISLQTDIKQLAIEINHLKGDKPGCYMQLTFQQALNSSIAINDWEANLRRKWGMQWRISHQVIQYVNGTEENVLKTTIHLDHLIFEETIDDVRQILLLLYETLKENS</sequence>
<dbReference type="Proteomes" id="UP000215224">
    <property type="component" value="Chromosome"/>
</dbReference>
<dbReference type="KEGG" id="bcoh:BC6307_10795"/>
<evidence type="ECO:0000313" key="2">
    <source>
        <dbReference type="Proteomes" id="UP000215224"/>
    </source>
</evidence>
<name>A0A223KQI8_9BACI</name>
<dbReference type="RefSeq" id="WP_066417388.1">
    <property type="nucleotide sequence ID" value="NZ_CP018866.1"/>
</dbReference>
<proteinExistence type="predicted"/>
<dbReference type="AlphaFoldDB" id="A0A223KQI8"/>
<protein>
    <submittedName>
        <fullName evidence="1">Uncharacterized protein</fullName>
    </submittedName>
</protein>